<evidence type="ECO:0000313" key="3">
    <source>
        <dbReference type="EMBL" id="VAX00699.1"/>
    </source>
</evidence>
<proteinExistence type="predicted"/>
<feature type="transmembrane region" description="Helical" evidence="2">
    <location>
        <begin position="395"/>
        <end position="418"/>
    </location>
</feature>
<feature type="transmembrane region" description="Helical" evidence="2">
    <location>
        <begin position="794"/>
        <end position="813"/>
    </location>
</feature>
<feature type="transmembrane region" description="Helical" evidence="2">
    <location>
        <begin position="669"/>
        <end position="690"/>
    </location>
</feature>
<keyword evidence="1" id="KW-0175">Coiled coil</keyword>
<name>A0A3B1A4N5_9ZZZZ</name>
<feature type="transmembrane region" description="Helical" evidence="2">
    <location>
        <begin position="819"/>
        <end position="836"/>
    </location>
</feature>
<feature type="transmembrane region" description="Helical" evidence="2">
    <location>
        <begin position="430"/>
        <end position="450"/>
    </location>
</feature>
<feature type="transmembrane region" description="Helical" evidence="2">
    <location>
        <begin position="211"/>
        <end position="230"/>
    </location>
</feature>
<feature type="transmembrane region" description="Helical" evidence="2">
    <location>
        <begin position="843"/>
        <end position="863"/>
    </location>
</feature>
<feature type="transmembrane region" description="Helical" evidence="2">
    <location>
        <begin position="582"/>
        <end position="597"/>
    </location>
</feature>
<evidence type="ECO:0000256" key="1">
    <source>
        <dbReference type="SAM" id="Coils"/>
    </source>
</evidence>
<feature type="transmembrane region" description="Helical" evidence="2">
    <location>
        <begin position="336"/>
        <end position="357"/>
    </location>
</feature>
<dbReference type="Pfam" id="PF10101">
    <property type="entry name" value="DUF2339"/>
    <property type="match status" value="1"/>
</dbReference>
<feature type="transmembrane region" description="Helical" evidence="2">
    <location>
        <begin position="555"/>
        <end position="576"/>
    </location>
</feature>
<feature type="transmembrane region" description="Helical" evidence="2">
    <location>
        <begin position="287"/>
        <end position="305"/>
    </location>
</feature>
<feature type="coiled-coil region" evidence="1">
    <location>
        <begin position="9"/>
        <end position="36"/>
    </location>
</feature>
<feature type="transmembrane region" description="Helical" evidence="2">
    <location>
        <begin position="369"/>
        <end position="389"/>
    </location>
</feature>
<protein>
    <recommendedName>
        <fullName evidence="4">DUF2339 domain-containing protein</fullName>
    </recommendedName>
</protein>
<feature type="transmembrane region" description="Helical" evidence="2">
    <location>
        <begin position="523"/>
        <end position="543"/>
    </location>
</feature>
<feature type="transmembrane region" description="Helical" evidence="2">
    <location>
        <begin position="637"/>
        <end position="657"/>
    </location>
</feature>
<feature type="transmembrane region" description="Helical" evidence="2">
    <location>
        <begin position="152"/>
        <end position="174"/>
    </location>
</feature>
<keyword evidence="2" id="KW-0812">Transmembrane</keyword>
<feature type="transmembrane region" description="Helical" evidence="2">
    <location>
        <begin position="991"/>
        <end position="1008"/>
    </location>
</feature>
<organism evidence="3">
    <name type="scientific">hydrothermal vent metagenome</name>
    <dbReference type="NCBI Taxonomy" id="652676"/>
    <lineage>
        <taxon>unclassified sequences</taxon>
        <taxon>metagenomes</taxon>
        <taxon>ecological metagenomes</taxon>
    </lineage>
</organism>
<feature type="transmembrane region" description="Helical" evidence="2">
    <location>
        <begin position="875"/>
        <end position="891"/>
    </location>
</feature>
<dbReference type="PANTHER" id="PTHR38434">
    <property type="entry name" value="BLL2549 PROTEIN"/>
    <property type="match status" value="1"/>
</dbReference>
<keyword evidence="2" id="KW-0472">Membrane</keyword>
<gene>
    <name evidence="3" type="ORF">MNBD_GAMMA22-2842</name>
</gene>
<dbReference type="AlphaFoldDB" id="A0A3B1A4N5"/>
<evidence type="ECO:0000256" key="2">
    <source>
        <dbReference type="SAM" id="Phobius"/>
    </source>
</evidence>
<keyword evidence="2" id="KW-1133">Transmembrane helix</keyword>
<accession>A0A3B1A4N5</accession>
<feature type="transmembrane region" description="Helical" evidence="2">
    <location>
        <begin position="724"/>
        <end position="741"/>
    </location>
</feature>
<feature type="transmembrane region" description="Helical" evidence="2">
    <location>
        <begin position="696"/>
        <end position="712"/>
    </location>
</feature>
<feature type="transmembrane region" description="Helical" evidence="2">
    <location>
        <begin position="180"/>
        <end position="199"/>
    </location>
</feature>
<evidence type="ECO:0008006" key="4">
    <source>
        <dbReference type="Google" id="ProtNLM"/>
    </source>
</evidence>
<dbReference type="PANTHER" id="PTHR38434:SF1">
    <property type="entry name" value="BLL2549 PROTEIN"/>
    <property type="match status" value="1"/>
</dbReference>
<feature type="transmembrane region" description="Helical" evidence="2">
    <location>
        <begin position="604"/>
        <end position="625"/>
    </location>
</feature>
<feature type="transmembrane region" description="Helical" evidence="2">
    <location>
        <begin position="753"/>
        <end position="773"/>
    </location>
</feature>
<reference evidence="3" key="1">
    <citation type="submission" date="2018-06" db="EMBL/GenBank/DDBJ databases">
        <authorList>
            <person name="Zhirakovskaya E."/>
        </authorList>
    </citation>
    <scope>NUCLEOTIDE SEQUENCE</scope>
</reference>
<feature type="transmembrane region" description="Helical" evidence="2">
    <location>
        <begin position="962"/>
        <end position="979"/>
    </location>
</feature>
<sequence>MDNEIKKLRDELTSKLDALQLKVDILENRLAKLDGTQTDASSNVNLDSANKSISEQIIKQATSSETIPAQKNITNSAAKTSTEHASLSQKIVNNRPTKSEGQSAKAKVSTSRITSNALSEIVMMLLGPFSSIFYQMLKVYQRYQEQGRGPAFLMTAAGILALVMGFGFLLQYSFSNYLGTGGKIATGFISAIAIVALGIKISNTRSMLSEFGAALIGLGIILNYLCAYFISGHFNIVGPTIGLTLLAVITSAAYWLAVHYDTKTVAVLSLLGGASTPLFLGDLSQVSSIYFVYLGFLVATMLHLAYKIKWPYLIQFTLIISIAMTQYLFFEQGAQYLINNSVFIIVLHVVFYLFSYACLHNISQTKQKIAKSILLVIVANIIFFIFVMYQSVGTVLYLGWIYIVNALALIVFYRFNWLVSYIDNNIKKDFNALLLLQAGLLIGFGILFLVSPSLLGLIWGVEGLALIYVGFRFNIPSIRYEGHATFLIGMVSALYKTILWFDLGINFHYGAANLITLSYDTGWMNLIVFGVVLWLAAQLLQLYKTKSLTWEKTACYWAQELFSLWLSLAFMISLFLLFRQELLLLSIFPLFILLYRAKKYSLAITEFLGLAHYFLFALQILISASQVNSFSLSDQNWIGIAARIEIFFTLWLIAEFYKRFYPSSKLINFADSLRISFYVLIPLLFIPKVIKSYDEFFPIALWLSASIAIMLFTRLKYKALKIEFYILTGLAWFVTVFAMTADYLNEWYVKANWALFTGLAFFAITSIIWKAFNGKYQKPTESDLYPRIKDYVHLHHWSVYYLASVIFVMVFGLTENLSFTFLTASIYFFGLCLLWPKIEPAKISIHLSYSLLAIFSVLNLYAINMVNAATMHDNLLPVYLMIQAAFLGFLLHKNIPSSKLLRQSFGGYLTQLWIYNGFLIFVYSSSVYYWFPEQLKILLSILLVLHAALLLMLTLKSEFSGLLKLSVILFVGSAIKILMFDMADFSLIQKIIAFMIIGALLLGASYMYQKMQHKTQVLKSD</sequence>
<feature type="transmembrane region" description="Helical" evidence="2">
    <location>
        <begin position="912"/>
        <end position="931"/>
    </location>
</feature>
<feature type="transmembrane region" description="Helical" evidence="2">
    <location>
        <begin position="236"/>
        <end position="257"/>
    </location>
</feature>
<dbReference type="InterPro" id="IPR019286">
    <property type="entry name" value="DUF2339_TM"/>
</dbReference>
<feature type="transmembrane region" description="Helical" evidence="2">
    <location>
        <begin position="485"/>
        <end position="503"/>
    </location>
</feature>
<dbReference type="EMBL" id="UOFS01000045">
    <property type="protein sequence ID" value="VAX00699.1"/>
    <property type="molecule type" value="Genomic_DNA"/>
</dbReference>
<feature type="transmembrane region" description="Helical" evidence="2">
    <location>
        <begin position="264"/>
        <end position="281"/>
    </location>
</feature>
<feature type="transmembrane region" description="Helical" evidence="2">
    <location>
        <begin position="937"/>
        <end position="955"/>
    </location>
</feature>
<feature type="transmembrane region" description="Helical" evidence="2">
    <location>
        <begin position="456"/>
        <end position="473"/>
    </location>
</feature>
<feature type="transmembrane region" description="Helical" evidence="2">
    <location>
        <begin position="312"/>
        <end position="330"/>
    </location>
</feature>